<keyword evidence="1" id="KW-0805">Transcription regulation</keyword>
<evidence type="ECO:0000256" key="3">
    <source>
        <dbReference type="ARBA" id="ARBA00023163"/>
    </source>
</evidence>
<dbReference type="RefSeq" id="WP_221032670.1">
    <property type="nucleotide sequence ID" value="NZ_CP139781.1"/>
</dbReference>
<evidence type="ECO:0000313" key="6">
    <source>
        <dbReference type="Proteomes" id="UP000738431"/>
    </source>
</evidence>
<dbReference type="Gene3D" id="3.40.50.2300">
    <property type="match status" value="2"/>
</dbReference>
<dbReference type="SUPFAM" id="SSF47413">
    <property type="entry name" value="lambda repressor-like DNA-binding domains"/>
    <property type="match status" value="1"/>
</dbReference>
<dbReference type="Pfam" id="PF13377">
    <property type="entry name" value="Peripla_BP_3"/>
    <property type="match status" value="1"/>
</dbReference>
<organism evidence="5 6">
    <name type="scientific">Actomonas aquatica</name>
    <dbReference type="NCBI Taxonomy" id="2866162"/>
    <lineage>
        <taxon>Bacteria</taxon>
        <taxon>Pseudomonadati</taxon>
        <taxon>Verrucomicrobiota</taxon>
        <taxon>Opitutia</taxon>
        <taxon>Opitutales</taxon>
        <taxon>Opitutaceae</taxon>
        <taxon>Actomonas</taxon>
    </lineage>
</organism>
<keyword evidence="2 5" id="KW-0238">DNA-binding</keyword>
<dbReference type="InterPro" id="IPR000843">
    <property type="entry name" value="HTH_LacI"/>
</dbReference>
<name>A0ABZ1C2Z3_9BACT</name>
<evidence type="ECO:0000313" key="5">
    <source>
        <dbReference type="EMBL" id="WRQ85851.1"/>
    </source>
</evidence>
<dbReference type="GO" id="GO:0003677">
    <property type="term" value="F:DNA binding"/>
    <property type="evidence" value="ECO:0007669"/>
    <property type="project" value="UniProtKB-KW"/>
</dbReference>
<dbReference type="Proteomes" id="UP000738431">
    <property type="component" value="Chromosome"/>
</dbReference>
<reference evidence="5 6" key="1">
    <citation type="submission" date="2023-12" db="EMBL/GenBank/DDBJ databases">
        <title>Description of an unclassified Opitutus bacterium of Verrucomicrobiota.</title>
        <authorList>
            <person name="Zhang D.-F."/>
        </authorList>
    </citation>
    <scope>NUCLEOTIDE SEQUENCE [LARGE SCALE GENOMIC DNA]</scope>
    <source>
        <strain evidence="5 6">WL0086</strain>
    </source>
</reference>
<dbReference type="PANTHER" id="PTHR30146:SF109">
    <property type="entry name" value="HTH-TYPE TRANSCRIPTIONAL REGULATOR GALS"/>
    <property type="match status" value="1"/>
</dbReference>
<dbReference type="SUPFAM" id="SSF53822">
    <property type="entry name" value="Periplasmic binding protein-like I"/>
    <property type="match status" value="1"/>
</dbReference>
<keyword evidence="3" id="KW-0804">Transcription</keyword>
<evidence type="ECO:0000256" key="1">
    <source>
        <dbReference type="ARBA" id="ARBA00023015"/>
    </source>
</evidence>
<dbReference type="Gene3D" id="1.10.260.40">
    <property type="entry name" value="lambda repressor-like DNA-binding domains"/>
    <property type="match status" value="1"/>
</dbReference>
<dbReference type="CDD" id="cd01392">
    <property type="entry name" value="HTH_LacI"/>
    <property type="match status" value="1"/>
</dbReference>
<dbReference type="InterPro" id="IPR046335">
    <property type="entry name" value="LacI/GalR-like_sensor"/>
</dbReference>
<proteinExistence type="predicted"/>
<evidence type="ECO:0000259" key="4">
    <source>
        <dbReference type="PROSITE" id="PS50932"/>
    </source>
</evidence>
<dbReference type="PROSITE" id="PS50932">
    <property type="entry name" value="HTH_LACI_2"/>
    <property type="match status" value="1"/>
</dbReference>
<dbReference type="SMART" id="SM00354">
    <property type="entry name" value="HTH_LACI"/>
    <property type="match status" value="1"/>
</dbReference>
<accession>A0ABZ1C2Z3</accession>
<dbReference type="InterPro" id="IPR010982">
    <property type="entry name" value="Lambda_DNA-bd_dom_sf"/>
</dbReference>
<dbReference type="InterPro" id="IPR028082">
    <property type="entry name" value="Peripla_BP_I"/>
</dbReference>
<sequence>MTLRDLAKLADLSPSAISLALRDSPRISAATKERVRALAAEHGYTPDARIVDMMRHLRKPRTQRERACFGIISLYDHQRPWEQSTHLTRIHEGMTRRASEIGYRLEPLWLRAPGLTLRRFDEILRTRGIEGLLCFGSPRVDDDFPATLDRYAVVTVGFSIKTKLHRVTSRPYRDTFHACERLHALGYRRIGLVLSDYEDSRTEHSHSAAYLGWCDAMLGSSQHALPILRLNEIEAGPFLRWRSDHSPDAIVLVHSPAAIAQLKLILDVHQIRRPADLGVAVLSHMVEGSGFAGLQQNQTLMGAWAVELLAARIANRDFGIPAIPRVEMVESQWIDGPSLRPSA</sequence>
<dbReference type="PANTHER" id="PTHR30146">
    <property type="entry name" value="LACI-RELATED TRANSCRIPTIONAL REPRESSOR"/>
    <property type="match status" value="1"/>
</dbReference>
<evidence type="ECO:0000256" key="2">
    <source>
        <dbReference type="ARBA" id="ARBA00023125"/>
    </source>
</evidence>
<protein>
    <submittedName>
        <fullName evidence="5">LacI family DNA-binding transcriptional regulator</fullName>
    </submittedName>
</protein>
<gene>
    <name evidence="5" type="ORF">K1X11_013645</name>
</gene>
<dbReference type="Pfam" id="PF00356">
    <property type="entry name" value="LacI"/>
    <property type="match status" value="1"/>
</dbReference>
<feature type="domain" description="HTH lacI-type" evidence="4">
    <location>
        <begin position="1"/>
        <end position="55"/>
    </location>
</feature>
<dbReference type="EMBL" id="CP139781">
    <property type="protein sequence ID" value="WRQ85851.1"/>
    <property type="molecule type" value="Genomic_DNA"/>
</dbReference>
<keyword evidence="6" id="KW-1185">Reference proteome</keyword>